<evidence type="ECO:0000256" key="8">
    <source>
        <dbReference type="ARBA" id="ARBA00046288"/>
    </source>
</evidence>
<feature type="compositionally biased region" description="Low complexity" evidence="12">
    <location>
        <begin position="1163"/>
        <end position="1174"/>
    </location>
</feature>
<feature type="region of interest" description="Disordered" evidence="12">
    <location>
        <begin position="1072"/>
        <end position="1100"/>
    </location>
</feature>
<evidence type="ECO:0000256" key="11">
    <source>
        <dbReference type="SAM" id="Coils"/>
    </source>
</evidence>
<evidence type="ECO:0000313" key="15">
    <source>
        <dbReference type="EMBL" id="JAB55372.1"/>
    </source>
</evidence>
<evidence type="ECO:0000256" key="1">
    <source>
        <dbReference type="ARBA" id="ARBA00004389"/>
    </source>
</evidence>
<dbReference type="FunFam" id="2.60.120.260:FF:000099">
    <property type="entry name" value="Uncharacterized protein, isoform C"/>
    <property type="match status" value="1"/>
</dbReference>
<feature type="compositionally biased region" description="Low complexity" evidence="12">
    <location>
        <begin position="1129"/>
        <end position="1146"/>
    </location>
</feature>
<organism evidence="15">
    <name type="scientific">Corethrella appendiculata</name>
    <dbReference type="NCBI Taxonomy" id="1370023"/>
    <lineage>
        <taxon>Eukaryota</taxon>
        <taxon>Metazoa</taxon>
        <taxon>Ecdysozoa</taxon>
        <taxon>Arthropoda</taxon>
        <taxon>Hexapoda</taxon>
        <taxon>Insecta</taxon>
        <taxon>Pterygota</taxon>
        <taxon>Neoptera</taxon>
        <taxon>Endopterygota</taxon>
        <taxon>Diptera</taxon>
        <taxon>Nematocera</taxon>
        <taxon>Culicoidea</taxon>
        <taxon>Chaoboridae</taxon>
        <taxon>Corethrella</taxon>
    </lineage>
</organism>
<name>U5ET81_9DIPT</name>
<dbReference type="GO" id="GO:0034975">
    <property type="term" value="P:protein folding in endoplasmic reticulum"/>
    <property type="evidence" value="ECO:0007669"/>
    <property type="project" value="TreeGrafter"/>
</dbReference>
<proteinExistence type="evidence at transcript level"/>
<evidence type="ECO:0000256" key="7">
    <source>
        <dbReference type="ARBA" id="ARBA00023180"/>
    </source>
</evidence>
<keyword evidence="7" id="KW-0325">Glycoprotein</keyword>
<feature type="compositionally biased region" description="Low complexity" evidence="12">
    <location>
        <begin position="1084"/>
        <end position="1098"/>
    </location>
</feature>
<reference evidence="15" key="1">
    <citation type="journal article" date="2014" name="Insect Biochem. Mol. Biol.">
        <title>An insight into the sialome of the frog biting fly, Corethrella appendiculata.</title>
        <authorList>
            <person name="Ribeiro J.M.C."/>
            <person name="Chagas A.C."/>
            <person name="Pham V.M."/>
            <person name="Lounibos L.P."/>
            <person name="Calvo E."/>
        </authorList>
    </citation>
    <scope>NUCLEOTIDE SEQUENCE</scope>
    <source>
        <tissue evidence="15">Salivary glands</tissue>
    </source>
</reference>
<dbReference type="GO" id="GO:0005789">
    <property type="term" value="C:endoplasmic reticulum membrane"/>
    <property type="evidence" value="ECO:0007669"/>
    <property type="project" value="UniProtKB-SubCell"/>
</dbReference>
<feature type="transmembrane region" description="Helical" evidence="13">
    <location>
        <begin position="878"/>
        <end position="901"/>
    </location>
</feature>
<keyword evidence="6 13" id="KW-0472">Membrane</keyword>
<feature type="coiled-coil region" evidence="11">
    <location>
        <begin position="801"/>
        <end position="846"/>
    </location>
</feature>
<keyword evidence="4" id="KW-0256">Endoplasmic reticulum</keyword>
<evidence type="ECO:0000256" key="6">
    <source>
        <dbReference type="ARBA" id="ARBA00023136"/>
    </source>
</evidence>
<feature type="compositionally biased region" description="Basic and acidic residues" evidence="12">
    <location>
        <begin position="636"/>
        <end position="656"/>
    </location>
</feature>
<evidence type="ECO:0000256" key="13">
    <source>
        <dbReference type="SAM" id="Phobius"/>
    </source>
</evidence>
<feature type="compositionally biased region" description="Polar residues" evidence="12">
    <location>
        <begin position="998"/>
        <end position="1035"/>
    </location>
</feature>
<keyword evidence="11" id="KW-0175">Coiled coil</keyword>
<evidence type="ECO:0000259" key="14">
    <source>
        <dbReference type="PROSITE" id="PS51469"/>
    </source>
</evidence>
<keyword evidence="2 13" id="KW-0812">Transmembrane</keyword>
<feature type="region of interest" description="Disordered" evidence="12">
    <location>
        <begin position="1122"/>
        <end position="1199"/>
    </location>
</feature>
<evidence type="ECO:0000256" key="3">
    <source>
        <dbReference type="ARBA" id="ARBA00022729"/>
    </source>
</evidence>
<evidence type="ECO:0000256" key="10">
    <source>
        <dbReference type="ARBA" id="ARBA00064635"/>
    </source>
</evidence>
<evidence type="ECO:0000256" key="12">
    <source>
        <dbReference type="SAM" id="MobiDB-lite"/>
    </source>
</evidence>
<dbReference type="EMBL" id="GANO01004499">
    <property type="protein sequence ID" value="JAB55372.1"/>
    <property type="molecule type" value="mRNA"/>
</dbReference>
<dbReference type="InterPro" id="IPR045120">
    <property type="entry name" value="Suco/Slp1-like"/>
</dbReference>
<comment type="similarity">
    <text evidence="9">Belongs to the SLP1 family.</text>
</comment>
<feature type="region of interest" description="Disordered" evidence="12">
    <location>
        <begin position="713"/>
        <end position="740"/>
    </location>
</feature>
<dbReference type="PANTHER" id="PTHR12953">
    <property type="entry name" value="MEMBRANE PROTEIN CH1 RELATED"/>
    <property type="match status" value="1"/>
</dbReference>
<keyword evidence="3" id="KW-0732">Signal</keyword>
<feature type="domain" description="SUN" evidence="14">
    <location>
        <begin position="220"/>
        <end position="383"/>
    </location>
</feature>
<feature type="compositionally biased region" description="Polar residues" evidence="12">
    <location>
        <begin position="1184"/>
        <end position="1199"/>
    </location>
</feature>
<evidence type="ECO:0000256" key="5">
    <source>
        <dbReference type="ARBA" id="ARBA00022989"/>
    </source>
</evidence>
<feature type="region of interest" description="Disordered" evidence="12">
    <location>
        <begin position="627"/>
        <end position="689"/>
    </location>
</feature>
<feature type="compositionally biased region" description="Basic residues" evidence="12">
    <location>
        <begin position="987"/>
        <end position="997"/>
    </location>
</feature>
<keyword evidence="5 13" id="KW-1133">Transmembrane helix</keyword>
<evidence type="ECO:0000256" key="4">
    <source>
        <dbReference type="ARBA" id="ARBA00022824"/>
    </source>
</evidence>
<feature type="region of interest" description="Disordered" evidence="12">
    <location>
        <begin position="982"/>
        <end position="1037"/>
    </location>
</feature>
<dbReference type="PANTHER" id="PTHR12953:SF0">
    <property type="entry name" value="SUN DOMAIN-CONTAINING OSSIFICATION FACTOR"/>
    <property type="match status" value="1"/>
</dbReference>
<dbReference type="AlphaFoldDB" id="U5ET81"/>
<evidence type="ECO:0000256" key="2">
    <source>
        <dbReference type="ARBA" id="ARBA00022692"/>
    </source>
</evidence>
<dbReference type="Pfam" id="PF07738">
    <property type="entry name" value="Sad1_UNC"/>
    <property type="match status" value="1"/>
</dbReference>
<feature type="compositionally biased region" description="Polar residues" evidence="12">
    <location>
        <begin position="1072"/>
        <end position="1083"/>
    </location>
</feature>
<dbReference type="PROSITE" id="PS51469">
    <property type="entry name" value="SUN"/>
    <property type="match status" value="1"/>
</dbReference>
<feature type="compositionally biased region" description="Polar residues" evidence="12">
    <location>
        <begin position="715"/>
        <end position="728"/>
    </location>
</feature>
<comment type="subunit">
    <text evidence="10">Interacts with EMP65.</text>
</comment>
<sequence length="1250" mass="140571">MKSFSRKLLNKIKTMKKLTILLIFSWILLITQILAITSLYNNGIQDIPSSPAVVTLVDKVTSLKIDEKLEETLKNVTKNLTKKKSTTQILDTVTGSPARHSNANSGENIQTAHEPTAGEKIENIEQQPILTQSQQQNLLQEKINDSGGEVKGDDGSEIEITSEQLFEIPTATTTSHEDLLENKTEKIDVNLTEEHPMPVFSEWAQKQMAEAEKLEEESVNASTMKKNSKPGTGHKIQAPLKLRAKNYAGPDCGAKILAANPEAQSTSSVLSSHRDEYLLNPCTSRIWFVVELCEPIQAEKIELANFELFSSSPKDFSIGISNRFPTRDWSNVGQFTAKDERDVQDFKLSPHLFGKFIRVDIHSHYNSEHYCPVSLFRVYGTSEFEAFETANQPAHDPDDDDEEDELKANNSALLDDTSDGKKKKDNILKSAGEAVLNIVKKAAEVLVKTNDNQKSINQTTNSIVRSNELETAGSNRKDFCITFPYKSICMDCTEMERINLEKILNCNFNTLTSLLNNLNFLDDEKSHLCAKILGFPVNVVNIKTTKSVSELNSNQRNFLLNILPKYYLAALCNIIATNENKLALNENLFINESINESVLSSQLQQNEILSAEKTADKIENVENLTTDQYASGRSISHQDEHGGGNLPDEKNTDENIKTQIPSPPITTSTATEDSENIEENKSENNLENNNDINIYNVPIHADTKSTIEMEEIKSNEQLQKPSLSTDINNAEREENSSQSWENLENIEHQDLLDSNLGTNGGHQAHTISHSTVTQATPTMNSGNIAQKGQPESVFLRLSNRIKALERNMSLSSQYLEELSRRYKKQVEELQHSFAKTLNSIEEQNRRSIERETELKIENRKLRQDLNDFITTITDWKNILIVIGGFLTIQFVILVVIMQFCFRNKFIHRNSLDREMIAVVQQRKKVNEINSLRRKSIEGLIGHVSPSLRKKRPSEEALNISGTYEDLLIIDKEEEKMQHVLRVERSTGKKHKHKHRKISQPNLSSSNETSARNVNKKPQLTRTESAPEQYEFNLNDNGKENRIEELPLVLEDNDEFIIPTSDLAYNEFIPDSTSERLNGGNPTLSSNSSIDSKSSKVSKTNIARRLSSPAFFKSTILRASMGKKKHATHSVAATNTNSQSAATTPTNHNNSLPEETPKNWYKLKNSSSQINSNFNNKKKAKSESPESYSKSTNNGLIPQKLSNSDTILDLEDHKSTVSIVNSDLNNSNNSSINNSEKKTGGSFRKLFKKVF</sequence>
<comment type="subcellular location">
    <subcellularLocation>
        <location evidence="8">Endomembrane system</location>
        <topology evidence="8">Single-pass type I membrane protein</topology>
    </subcellularLocation>
    <subcellularLocation>
        <location evidence="1">Endoplasmic reticulum membrane</location>
        <topology evidence="1">Single-pass membrane protein</topology>
    </subcellularLocation>
</comment>
<accession>U5ET81</accession>
<evidence type="ECO:0000256" key="9">
    <source>
        <dbReference type="ARBA" id="ARBA00061226"/>
    </source>
</evidence>
<protein>
    <submittedName>
        <fullName evidence="15">Putative conserved plasma membrane protein</fullName>
    </submittedName>
</protein>
<dbReference type="InterPro" id="IPR012919">
    <property type="entry name" value="SUN_dom"/>
</dbReference>